<sequence length="241" mass="26144">MVHQITYFKDAFSAWQQWNLTDFDFKCEHVLAFKSAFEAQQPLVAKLVSYHLQQASALLAETHQLVGPTGETNELYSAGRGVAVVICENTVVNENNVVNTENALYSAVSMITCALIAGNSVIVCSDNTELTELVKQAVVSANVPSDLIQVVAYDASASLLECDVRSVGYVGNSQVEHTLNLQLAKRDGAIVGLVSETDLDSPKLIHDPHLSLRFITERTRTINITAVGGNATLLELGNETH</sequence>
<dbReference type="STRING" id="50718.SU60_08440"/>
<name>A0A0C3E9Y9_9VIBR</name>
<dbReference type="AlphaFoldDB" id="A0A0C3E9Y9"/>
<accession>A0A0C3E9Y9</accession>
<dbReference type="Proteomes" id="UP000031977">
    <property type="component" value="Unassembled WGS sequence"/>
</dbReference>
<proteinExistence type="predicted"/>
<keyword evidence="1" id="KW-0560">Oxidoreductase</keyword>
<dbReference type="RefSeq" id="WP_041155132.1">
    <property type="nucleotide sequence ID" value="NZ_CBCRVP010000012.1"/>
</dbReference>
<dbReference type="OrthoDB" id="6659650at2"/>
<keyword evidence="3" id="KW-1185">Reference proteome</keyword>
<comment type="caution">
    <text evidence="2">The sequence shown here is derived from an EMBL/GenBank/DDBJ whole genome shotgun (WGS) entry which is preliminary data.</text>
</comment>
<dbReference type="EMBL" id="JXOK01000026">
    <property type="protein sequence ID" value="KIN11218.1"/>
    <property type="molecule type" value="Genomic_DNA"/>
</dbReference>
<gene>
    <name evidence="2" type="ORF">SU60_08440</name>
</gene>
<dbReference type="InterPro" id="IPR016161">
    <property type="entry name" value="Ald_DH/histidinol_DH"/>
</dbReference>
<protein>
    <submittedName>
        <fullName evidence="2">1-pyrroline-5-carboxylate dehydrogenase</fullName>
    </submittedName>
</protein>
<dbReference type="GO" id="GO:0016491">
    <property type="term" value="F:oxidoreductase activity"/>
    <property type="evidence" value="ECO:0007669"/>
    <property type="project" value="UniProtKB-KW"/>
</dbReference>
<evidence type="ECO:0000313" key="3">
    <source>
        <dbReference type="Proteomes" id="UP000031977"/>
    </source>
</evidence>
<dbReference type="InterPro" id="IPR016162">
    <property type="entry name" value="Ald_DH_N"/>
</dbReference>
<evidence type="ECO:0000313" key="2">
    <source>
        <dbReference type="EMBL" id="KIN11218.1"/>
    </source>
</evidence>
<organism evidence="2 3">
    <name type="scientific">Vibrio mytili</name>
    <dbReference type="NCBI Taxonomy" id="50718"/>
    <lineage>
        <taxon>Bacteria</taxon>
        <taxon>Pseudomonadati</taxon>
        <taxon>Pseudomonadota</taxon>
        <taxon>Gammaproteobacteria</taxon>
        <taxon>Vibrionales</taxon>
        <taxon>Vibrionaceae</taxon>
        <taxon>Vibrio</taxon>
    </lineage>
</organism>
<dbReference type="SUPFAM" id="SSF53720">
    <property type="entry name" value="ALDH-like"/>
    <property type="match status" value="1"/>
</dbReference>
<reference evidence="2 3" key="1">
    <citation type="submission" date="2015-01" db="EMBL/GenBank/DDBJ databases">
        <title>Draft genome of Vibrio mytili type strain CAIM 528.</title>
        <authorList>
            <person name="Gonzalez-Castillo A."/>
            <person name="Gomez-Gil B."/>
            <person name="Enciso-Ibarra J."/>
        </authorList>
    </citation>
    <scope>NUCLEOTIDE SEQUENCE [LARGE SCALE GENOMIC DNA]</scope>
    <source>
        <strain evidence="2 3">CAIM 528</strain>
    </source>
</reference>
<evidence type="ECO:0000256" key="1">
    <source>
        <dbReference type="ARBA" id="ARBA00023002"/>
    </source>
</evidence>
<dbReference type="Gene3D" id="3.40.605.10">
    <property type="entry name" value="Aldehyde Dehydrogenase, Chain A, domain 1"/>
    <property type="match status" value="1"/>
</dbReference>